<accession>A0ABU5EHC9</accession>
<dbReference type="Proteomes" id="UP001279642">
    <property type="component" value="Unassembled WGS sequence"/>
</dbReference>
<protein>
    <recommendedName>
        <fullName evidence="3">WD40 repeat protein</fullName>
    </recommendedName>
</protein>
<dbReference type="RefSeq" id="WP_320510716.1">
    <property type="nucleotide sequence ID" value="NZ_JAXCLW010000012.1"/>
</dbReference>
<dbReference type="EMBL" id="JAXCLW010000012">
    <property type="protein sequence ID" value="MDY0885641.1"/>
    <property type="molecule type" value="Genomic_DNA"/>
</dbReference>
<reference evidence="1 2" key="1">
    <citation type="journal article" date="2016" name="Antonie Van Leeuwenhoek">
        <title>Dongia soli sp. nov., isolated from soil from Dokdo, Korea.</title>
        <authorList>
            <person name="Kim D.U."/>
            <person name="Lee H."/>
            <person name="Kim H."/>
            <person name="Kim S.G."/>
            <person name="Ka J.O."/>
        </authorList>
    </citation>
    <scope>NUCLEOTIDE SEQUENCE [LARGE SCALE GENOMIC DNA]</scope>
    <source>
        <strain evidence="1 2">D78</strain>
    </source>
</reference>
<evidence type="ECO:0000313" key="1">
    <source>
        <dbReference type="EMBL" id="MDY0885641.1"/>
    </source>
</evidence>
<comment type="caution">
    <text evidence="1">The sequence shown here is derived from an EMBL/GenBank/DDBJ whole genome shotgun (WGS) entry which is preliminary data.</text>
</comment>
<keyword evidence="2" id="KW-1185">Reference proteome</keyword>
<dbReference type="InterPro" id="IPR015943">
    <property type="entry name" value="WD40/YVTN_repeat-like_dom_sf"/>
</dbReference>
<dbReference type="Gene3D" id="2.130.10.10">
    <property type="entry name" value="YVTN repeat-like/Quinoprotein amine dehydrogenase"/>
    <property type="match status" value="1"/>
</dbReference>
<gene>
    <name evidence="1" type="ORF">SMD27_22580</name>
</gene>
<sequence>MSRRHFLQLATASMTSLALLESGSDAAFGESAEAAPALHYLKSITDPKFGSKVVKVTEPLGPVPGLNLTWGKVARHHYSIDQAWNADQTLLVLDRGTKPRVYLDGKTYKPLMARPDPGEIRWHPRQADFMIFVSAKGVGLWHVRKNETHVVNPLSGYRGANFGDHKGNPSDDGKMIALTAERDDGKNVVFVVNLETGEKLADIDMSSEHKMGHTSVSPKGALIVAHSWRSADATSYHRRVFTLDGKLLQTWTEYERPGHGDFTIDNNGDEVFVGRSKSDPERWQIIKRRLADGHVTILSPPCFASHVSARNTREPGWIFATFAKGNARPTFAPYKSEITALAIDGSQRVRRLVQTHAVTNGYLTEPHGSSSPDGRRVIFASNWGIKDGPIAAYVAEFS</sequence>
<evidence type="ECO:0008006" key="3">
    <source>
        <dbReference type="Google" id="ProtNLM"/>
    </source>
</evidence>
<proteinExistence type="predicted"/>
<dbReference type="SUPFAM" id="SSF82171">
    <property type="entry name" value="DPP6 N-terminal domain-like"/>
    <property type="match status" value="1"/>
</dbReference>
<evidence type="ECO:0000313" key="2">
    <source>
        <dbReference type="Proteomes" id="UP001279642"/>
    </source>
</evidence>
<name>A0ABU5EHC9_9PROT</name>
<organism evidence="1 2">
    <name type="scientific">Dongia soli</name>
    <dbReference type="NCBI Taxonomy" id="600628"/>
    <lineage>
        <taxon>Bacteria</taxon>
        <taxon>Pseudomonadati</taxon>
        <taxon>Pseudomonadota</taxon>
        <taxon>Alphaproteobacteria</taxon>
        <taxon>Rhodospirillales</taxon>
        <taxon>Dongiaceae</taxon>
        <taxon>Dongia</taxon>
    </lineage>
</organism>